<reference evidence="1 2" key="1">
    <citation type="submission" date="2020-05" db="EMBL/GenBank/DDBJ databases">
        <title>Genomic Encyclopedia of Type Strains, Phase IV (KMG-V): Genome sequencing to study the core and pangenomes of soil and plant-associated prokaryotes.</title>
        <authorList>
            <person name="Whitman W."/>
        </authorList>
    </citation>
    <scope>NUCLEOTIDE SEQUENCE [LARGE SCALE GENOMIC DNA]</scope>
    <source>
        <strain evidence="1 2">9A</strain>
    </source>
</reference>
<evidence type="ECO:0000313" key="1">
    <source>
        <dbReference type="EMBL" id="NRT20781.1"/>
    </source>
</evidence>
<comment type="caution">
    <text evidence="1">The sequence shown here is derived from an EMBL/GenBank/DDBJ whole genome shotgun (WGS) entry which is preliminary data.</text>
</comment>
<name>A0ABX2FWE3_9BACT</name>
<keyword evidence="2" id="KW-1185">Reference proteome</keyword>
<dbReference type="Proteomes" id="UP000779507">
    <property type="component" value="Unassembled WGS sequence"/>
</dbReference>
<organism evidence="1 2">
    <name type="scientific">Hymenobacter caeli</name>
    <dbReference type="NCBI Taxonomy" id="2735894"/>
    <lineage>
        <taxon>Bacteria</taxon>
        <taxon>Pseudomonadati</taxon>
        <taxon>Bacteroidota</taxon>
        <taxon>Cytophagia</taxon>
        <taxon>Cytophagales</taxon>
        <taxon>Hymenobacteraceae</taxon>
        <taxon>Hymenobacter</taxon>
    </lineage>
</organism>
<accession>A0ABX2FWE3</accession>
<dbReference type="EMBL" id="JABSNP010000020">
    <property type="protein sequence ID" value="NRT20781.1"/>
    <property type="molecule type" value="Genomic_DNA"/>
</dbReference>
<gene>
    <name evidence="1" type="ORF">HNP98_003625</name>
</gene>
<evidence type="ECO:0000313" key="2">
    <source>
        <dbReference type="Proteomes" id="UP000779507"/>
    </source>
</evidence>
<proteinExistence type="predicted"/>
<protein>
    <submittedName>
        <fullName evidence="1">Uncharacterized protein</fullName>
    </submittedName>
</protein>
<sequence length="35" mass="4166">MTIYFFHSFYPAYQLPHATLTLAPGWVCLTHPYYD</sequence>